<dbReference type="PANTHER" id="PTHR43531">
    <property type="entry name" value="PROTEIN ICFG"/>
    <property type="match status" value="1"/>
</dbReference>
<dbReference type="Pfam" id="PF00672">
    <property type="entry name" value="HAMP"/>
    <property type="match status" value="1"/>
</dbReference>
<dbReference type="EMBL" id="JAOVZQ010000001">
    <property type="protein sequence ID" value="MCY0093220.1"/>
    <property type="molecule type" value="Genomic_DNA"/>
</dbReference>
<dbReference type="Gene3D" id="6.10.340.10">
    <property type="match status" value="1"/>
</dbReference>
<evidence type="ECO:0000256" key="4">
    <source>
        <dbReference type="SAM" id="Coils"/>
    </source>
</evidence>
<dbReference type="RefSeq" id="WP_267611196.1">
    <property type="nucleotide sequence ID" value="NZ_JAOVZQ010000001.1"/>
</dbReference>
<dbReference type="Proteomes" id="UP001081283">
    <property type="component" value="Unassembled WGS sequence"/>
</dbReference>
<evidence type="ECO:0000259" key="8">
    <source>
        <dbReference type="PROSITE" id="PS50885"/>
    </source>
</evidence>
<dbReference type="InterPro" id="IPR003660">
    <property type="entry name" value="HAMP_dom"/>
</dbReference>
<dbReference type="InterPro" id="IPR051310">
    <property type="entry name" value="MCP_chemotaxis"/>
</dbReference>
<feature type="coiled-coil region" evidence="4">
    <location>
        <begin position="230"/>
        <end position="264"/>
    </location>
</feature>
<evidence type="ECO:0000256" key="6">
    <source>
        <dbReference type="SAM" id="Phobius"/>
    </source>
</evidence>
<name>A0ABT3YBF8_9HYPH</name>
<dbReference type="SUPFAM" id="SSF58104">
    <property type="entry name" value="Methyl-accepting chemotaxis protein (MCP) signaling domain"/>
    <property type="match status" value="1"/>
</dbReference>
<dbReference type="InterPro" id="IPR004089">
    <property type="entry name" value="MCPsignal_dom"/>
</dbReference>
<dbReference type="CDD" id="cd11386">
    <property type="entry name" value="MCP_signal"/>
    <property type="match status" value="1"/>
</dbReference>
<evidence type="ECO:0000256" key="3">
    <source>
        <dbReference type="PROSITE-ProRule" id="PRU00284"/>
    </source>
</evidence>
<protein>
    <submittedName>
        <fullName evidence="9">Methyl-accepting chemotaxis protein</fullName>
    </submittedName>
</protein>
<organism evidence="9 10">
    <name type="scientific">Hoeflea ulvae</name>
    <dbReference type="NCBI Taxonomy" id="2983764"/>
    <lineage>
        <taxon>Bacteria</taxon>
        <taxon>Pseudomonadati</taxon>
        <taxon>Pseudomonadota</taxon>
        <taxon>Alphaproteobacteria</taxon>
        <taxon>Hyphomicrobiales</taxon>
        <taxon>Rhizobiaceae</taxon>
        <taxon>Hoeflea</taxon>
    </lineage>
</organism>
<feature type="domain" description="Methyl-accepting transducer" evidence="7">
    <location>
        <begin position="201"/>
        <end position="430"/>
    </location>
</feature>
<dbReference type="PROSITE" id="PS50885">
    <property type="entry name" value="HAMP"/>
    <property type="match status" value="2"/>
</dbReference>
<feature type="transmembrane region" description="Helical" evidence="6">
    <location>
        <begin position="39"/>
        <end position="61"/>
    </location>
</feature>
<keyword evidence="4" id="KW-0175">Coiled coil</keyword>
<keyword evidence="6" id="KW-0472">Membrane</keyword>
<reference evidence="9" key="1">
    <citation type="submission" date="2022-10" db="EMBL/GenBank/DDBJ databases">
        <title>Hoeflea sp. J2-29, isolated from marine algae.</title>
        <authorList>
            <person name="Kristyanto S."/>
            <person name="Kim J.M."/>
            <person name="Jeon C.O."/>
        </authorList>
    </citation>
    <scope>NUCLEOTIDE SEQUENCE</scope>
    <source>
        <strain evidence="9">J2-29</strain>
    </source>
</reference>
<comment type="similarity">
    <text evidence="2">Belongs to the methyl-accepting chemotaxis (MCP) protein family.</text>
</comment>
<dbReference type="PANTHER" id="PTHR43531:SF11">
    <property type="entry name" value="METHYL-ACCEPTING CHEMOTAXIS PROTEIN 3"/>
    <property type="match status" value="1"/>
</dbReference>
<evidence type="ECO:0000256" key="1">
    <source>
        <dbReference type="ARBA" id="ARBA00022500"/>
    </source>
</evidence>
<keyword evidence="10" id="KW-1185">Reference proteome</keyword>
<evidence type="ECO:0000313" key="10">
    <source>
        <dbReference type="Proteomes" id="UP001081283"/>
    </source>
</evidence>
<keyword evidence="6" id="KW-0812">Transmembrane</keyword>
<sequence length="518" mass="54948">MPHSRKPSIAVPLLTIICIGVILMAGFRFGGEAGAGSMVLANLLFALAAALLAGLAMAAWFTRSVSRPMAVLTDNLRRLAAGDTGFDIAGETRNDRIGDLARSVAACRDAAIETDRAQHHAEETRAQTARELEQQETEEAAEHRRRRVAGDELAAGLRRLAEGDFSCRIETVFPPVVESLRADFNALVDQFNQTLSEVSANVVTINGDTTALRAATDDLSSRTSAQAASLEQAAAALEEITATVKNTSERADEARNRASEAKLSTDRSGQVVTEAIDAMVRIEDASGEISKIINVIDEISFQTNLLALNAGVEAARAGDAGRGFAVVAHEVRELARRAAGSAKEIKVLIRKSSEEVKSGVSLVRQAGDALGQIAGDVGDINHQIKAIAIAAHEQASGLTEVNSAFNQMDYMTQQNAAMVEQTTRVTLRLSSGATSLDELVHRFMQPGAGKTSRLAQEVRDKGHGPVNLAAAPGAGQSASKLRPGPAESPARHLVRTVGRAYGAGNAAQTQMQDDWEEF</sequence>
<evidence type="ECO:0000259" key="7">
    <source>
        <dbReference type="PROSITE" id="PS50111"/>
    </source>
</evidence>
<dbReference type="InterPro" id="IPR004090">
    <property type="entry name" value="Chemotax_Me-accpt_rcpt"/>
</dbReference>
<dbReference type="SMART" id="SM00304">
    <property type="entry name" value="HAMP"/>
    <property type="match status" value="2"/>
</dbReference>
<dbReference type="PRINTS" id="PR00260">
    <property type="entry name" value="CHEMTRNSDUCR"/>
</dbReference>
<feature type="domain" description="HAMP" evidence="8">
    <location>
        <begin position="63"/>
        <end position="116"/>
    </location>
</feature>
<evidence type="ECO:0000256" key="2">
    <source>
        <dbReference type="ARBA" id="ARBA00029447"/>
    </source>
</evidence>
<feature type="transmembrane region" description="Helical" evidence="6">
    <location>
        <begin position="9"/>
        <end position="27"/>
    </location>
</feature>
<feature type="region of interest" description="Disordered" evidence="5">
    <location>
        <begin position="115"/>
        <end position="147"/>
    </location>
</feature>
<keyword evidence="3" id="KW-0807">Transducer</keyword>
<feature type="compositionally biased region" description="Basic and acidic residues" evidence="5">
    <location>
        <begin position="115"/>
        <end position="133"/>
    </location>
</feature>
<feature type="region of interest" description="Disordered" evidence="5">
    <location>
        <begin position="471"/>
        <end position="490"/>
    </location>
</feature>
<evidence type="ECO:0000313" key="9">
    <source>
        <dbReference type="EMBL" id="MCY0093220.1"/>
    </source>
</evidence>
<keyword evidence="6" id="KW-1133">Transmembrane helix</keyword>
<comment type="caution">
    <text evidence="9">The sequence shown here is derived from an EMBL/GenBank/DDBJ whole genome shotgun (WGS) entry which is preliminary data.</text>
</comment>
<proteinExistence type="inferred from homology"/>
<dbReference type="SUPFAM" id="SSF158472">
    <property type="entry name" value="HAMP domain-like"/>
    <property type="match status" value="1"/>
</dbReference>
<keyword evidence="1" id="KW-0145">Chemotaxis</keyword>
<dbReference type="SMART" id="SM00283">
    <property type="entry name" value="MA"/>
    <property type="match status" value="1"/>
</dbReference>
<gene>
    <name evidence="9" type="ORF">OEG82_04110</name>
</gene>
<feature type="domain" description="HAMP" evidence="8">
    <location>
        <begin position="151"/>
        <end position="196"/>
    </location>
</feature>
<dbReference type="PROSITE" id="PS50111">
    <property type="entry name" value="CHEMOTAXIS_TRANSDUC_2"/>
    <property type="match status" value="1"/>
</dbReference>
<accession>A0ABT3YBF8</accession>
<dbReference type="Pfam" id="PF00015">
    <property type="entry name" value="MCPsignal"/>
    <property type="match status" value="1"/>
</dbReference>
<dbReference type="Gene3D" id="1.10.287.950">
    <property type="entry name" value="Methyl-accepting chemotaxis protein"/>
    <property type="match status" value="1"/>
</dbReference>
<evidence type="ECO:0000256" key="5">
    <source>
        <dbReference type="SAM" id="MobiDB-lite"/>
    </source>
</evidence>